<dbReference type="Proteomes" id="UP000198771">
    <property type="component" value="Unassembled WGS sequence"/>
</dbReference>
<dbReference type="Gene3D" id="3.30.565.10">
    <property type="entry name" value="Histidine kinase-like ATPase, C-terminal domain"/>
    <property type="match status" value="1"/>
</dbReference>
<dbReference type="InterPro" id="IPR004358">
    <property type="entry name" value="Sig_transdc_His_kin-like_C"/>
</dbReference>
<name>A0A1G6DJ65_9BACT</name>
<keyword evidence="12" id="KW-0812">Transmembrane</keyword>
<dbReference type="InterPro" id="IPR036097">
    <property type="entry name" value="HisK_dim/P_sf"/>
</dbReference>
<evidence type="ECO:0000259" key="14">
    <source>
        <dbReference type="PROSITE" id="PS50885"/>
    </source>
</evidence>
<dbReference type="FunFam" id="3.30.565.10:FF:000006">
    <property type="entry name" value="Sensor histidine kinase WalK"/>
    <property type="match status" value="1"/>
</dbReference>
<dbReference type="Pfam" id="PF00672">
    <property type="entry name" value="HAMP"/>
    <property type="match status" value="1"/>
</dbReference>
<keyword evidence="6" id="KW-0808">Transferase</keyword>
<keyword evidence="4" id="KW-1003">Cell membrane</keyword>
<dbReference type="PROSITE" id="PS50885">
    <property type="entry name" value="HAMP"/>
    <property type="match status" value="1"/>
</dbReference>
<protein>
    <recommendedName>
        <fullName evidence="3">histidine kinase</fullName>
        <ecNumber evidence="3">2.7.13.3</ecNumber>
    </recommendedName>
</protein>
<reference evidence="15 16" key="1">
    <citation type="submission" date="2016-10" db="EMBL/GenBank/DDBJ databases">
        <authorList>
            <person name="de Groot N.N."/>
        </authorList>
    </citation>
    <scope>NUCLEOTIDE SEQUENCE [LARGE SCALE GENOMIC DNA]</scope>
    <source>
        <strain evidence="15 16">ASO4-2</strain>
    </source>
</reference>
<dbReference type="Pfam" id="PF02518">
    <property type="entry name" value="HATPase_c"/>
    <property type="match status" value="1"/>
</dbReference>
<dbReference type="InterPro" id="IPR036890">
    <property type="entry name" value="HATPase_C_sf"/>
</dbReference>
<dbReference type="Gene3D" id="6.10.340.10">
    <property type="match status" value="1"/>
</dbReference>
<dbReference type="GO" id="GO:0000155">
    <property type="term" value="F:phosphorelay sensor kinase activity"/>
    <property type="evidence" value="ECO:0007669"/>
    <property type="project" value="InterPro"/>
</dbReference>
<keyword evidence="5" id="KW-0597">Phosphoprotein</keyword>
<accession>A0A1G6DJ65</accession>
<dbReference type="PANTHER" id="PTHR42878">
    <property type="entry name" value="TWO-COMPONENT HISTIDINE KINASE"/>
    <property type="match status" value="1"/>
</dbReference>
<dbReference type="SUPFAM" id="SSF55874">
    <property type="entry name" value="ATPase domain of HSP90 chaperone/DNA topoisomerase II/histidine kinase"/>
    <property type="match status" value="1"/>
</dbReference>
<dbReference type="CDD" id="cd00075">
    <property type="entry name" value="HATPase"/>
    <property type="match status" value="1"/>
</dbReference>
<dbReference type="FunFam" id="1.10.287.130:FF:000008">
    <property type="entry name" value="Two-component sensor histidine kinase"/>
    <property type="match status" value="1"/>
</dbReference>
<dbReference type="STRING" id="617002.SAMN05660653_02189"/>
<feature type="domain" description="Histidine kinase" evidence="13">
    <location>
        <begin position="372"/>
        <end position="592"/>
    </location>
</feature>
<evidence type="ECO:0000313" key="16">
    <source>
        <dbReference type="Proteomes" id="UP000198771"/>
    </source>
</evidence>
<dbReference type="CDD" id="cd06225">
    <property type="entry name" value="HAMP"/>
    <property type="match status" value="1"/>
</dbReference>
<evidence type="ECO:0000256" key="4">
    <source>
        <dbReference type="ARBA" id="ARBA00022475"/>
    </source>
</evidence>
<dbReference type="SUPFAM" id="SSF55785">
    <property type="entry name" value="PYP-like sensor domain (PAS domain)"/>
    <property type="match status" value="1"/>
</dbReference>
<evidence type="ECO:0000313" key="15">
    <source>
        <dbReference type="EMBL" id="SDB45141.1"/>
    </source>
</evidence>
<dbReference type="AlphaFoldDB" id="A0A1G6DJ65"/>
<dbReference type="InterPro" id="IPR003661">
    <property type="entry name" value="HisK_dim/P_dom"/>
</dbReference>
<evidence type="ECO:0000259" key="13">
    <source>
        <dbReference type="PROSITE" id="PS50109"/>
    </source>
</evidence>
<dbReference type="GO" id="GO:0000156">
    <property type="term" value="F:phosphorelay response regulator activity"/>
    <property type="evidence" value="ECO:0007669"/>
    <property type="project" value="TreeGrafter"/>
</dbReference>
<dbReference type="SMART" id="SM00388">
    <property type="entry name" value="HisKA"/>
    <property type="match status" value="1"/>
</dbReference>
<sequence>MKKNRLSLKIKLIFSFWAALIIALAIPSYYFLETVEEEMKKEMVQSVGERMSILAWALARNDFQHLEELDAVIREIARTSVDRITVIDSGGRVLVDSMVPLDEIRLVENHGFRPEFLQAVQDGHGYSIRHSRTVDRHLIYYARKTDLTQFGAVVLRMATPYATMESFFMRVSTVLWQMMLLSLILAGLLVFLLVRRLTLKLQPMISLAQAIGGGNYATRITVSPGKEFDPLVVAINDMAQNIESNIDLVSAQKTELRTILDGIKDDLVALDNNGRIMSFNRAFVAHFNHHENFLGKRPLEVFLNNELQECCDEVIASDSVRNKSLEIKFREKDYAVNIVSPEDRKRIGAILVFHDITHIRRLESIRKDFVANASHELRTPLTSIKGYTETLLENRELLEKRGAEFLEIITRNTNNMIRLLDDILQLSKIESEPEKIVLGNVALQPVIENSWRNCGHYADHKHIRFSMELHPDCAHVIGEAEALRQVLQNLFENSIKYVPVHGEIKVICRKEDDRVLVGVQDNGPGIPREEQQRVFERFYRVKKFKNKVKGTGLGLAICKNIIRNLGGEIWVQSPVPGADSGSIFWFSLRKSL</sequence>
<dbReference type="InterPro" id="IPR005467">
    <property type="entry name" value="His_kinase_dom"/>
</dbReference>
<evidence type="ECO:0000256" key="6">
    <source>
        <dbReference type="ARBA" id="ARBA00022679"/>
    </source>
</evidence>
<dbReference type="InterPro" id="IPR050351">
    <property type="entry name" value="BphY/WalK/GraS-like"/>
</dbReference>
<evidence type="ECO:0000256" key="10">
    <source>
        <dbReference type="ARBA" id="ARBA00023012"/>
    </source>
</evidence>
<dbReference type="SMART" id="SM00304">
    <property type="entry name" value="HAMP"/>
    <property type="match status" value="1"/>
</dbReference>
<dbReference type="EC" id="2.7.13.3" evidence="3"/>
<evidence type="ECO:0000256" key="1">
    <source>
        <dbReference type="ARBA" id="ARBA00000085"/>
    </source>
</evidence>
<dbReference type="GO" id="GO:0007234">
    <property type="term" value="P:osmosensory signaling via phosphorelay pathway"/>
    <property type="evidence" value="ECO:0007669"/>
    <property type="project" value="TreeGrafter"/>
</dbReference>
<dbReference type="SMART" id="SM00387">
    <property type="entry name" value="HATPase_c"/>
    <property type="match status" value="1"/>
</dbReference>
<evidence type="ECO:0000256" key="9">
    <source>
        <dbReference type="ARBA" id="ARBA00022840"/>
    </source>
</evidence>
<dbReference type="Pfam" id="PF00512">
    <property type="entry name" value="HisKA"/>
    <property type="match status" value="1"/>
</dbReference>
<feature type="transmembrane region" description="Helical" evidence="12">
    <location>
        <begin position="12"/>
        <end position="32"/>
    </location>
</feature>
<feature type="transmembrane region" description="Helical" evidence="12">
    <location>
        <begin position="174"/>
        <end position="194"/>
    </location>
</feature>
<dbReference type="PROSITE" id="PS50109">
    <property type="entry name" value="HIS_KIN"/>
    <property type="match status" value="1"/>
</dbReference>
<dbReference type="RefSeq" id="WP_092121398.1">
    <property type="nucleotide sequence ID" value="NZ_FMXO01000012.1"/>
</dbReference>
<dbReference type="Gene3D" id="3.30.450.20">
    <property type="entry name" value="PAS domain"/>
    <property type="match status" value="1"/>
</dbReference>
<keyword evidence="10" id="KW-0902">Two-component regulatory system</keyword>
<dbReference type="InterPro" id="IPR003594">
    <property type="entry name" value="HATPase_dom"/>
</dbReference>
<feature type="domain" description="HAMP" evidence="14">
    <location>
        <begin position="195"/>
        <end position="247"/>
    </location>
</feature>
<gene>
    <name evidence="15" type="ORF">SAMN05660653_02189</name>
</gene>
<comment type="catalytic activity">
    <reaction evidence="1">
        <text>ATP + protein L-histidine = ADP + protein N-phospho-L-histidine.</text>
        <dbReference type="EC" id="2.7.13.3"/>
    </reaction>
</comment>
<keyword evidence="16" id="KW-1185">Reference proteome</keyword>
<dbReference type="PRINTS" id="PR00344">
    <property type="entry name" value="BCTRLSENSOR"/>
</dbReference>
<comment type="subcellular location">
    <subcellularLocation>
        <location evidence="2">Cell membrane</location>
    </subcellularLocation>
</comment>
<dbReference type="SUPFAM" id="SSF47384">
    <property type="entry name" value="Homodimeric domain of signal transducing histidine kinase"/>
    <property type="match status" value="1"/>
</dbReference>
<keyword evidence="9" id="KW-0067">ATP-binding</keyword>
<keyword evidence="8 15" id="KW-0418">Kinase</keyword>
<evidence type="ECO:0000256" key="3">
    <source>
        <dbReference type="ARBA" id="ARBA00012438"/>
    </source>
</evidence>
<evidence type="ECO:0000256" key="12">
    <source>
        <dbReference type="SAM" id="Phobius"/>
    </source>
</evidence>
<dbReference type="GO" id="GO:0030295">
    <property type="term" value="F:protein kinase activator activity"/>
    <property type="evidence" value="ECO:0007669"/>
    <property type="project" value="TreeGrafter"/>
</dbReference>
<keyword evidence="12" id="KW-1133">Transmembrane helix</keyword>
<dbReference type="SUPFAM" id="SSF158472">
    <property type="entry name" value="HAMP domain-like"/>
    <property type="match status" value="1"/>
</dbReference>
<dbReference type="PANTHER" id="PTHR42878:SF7">
    <property type="entry name" value="SENSOR HISTIDINE KINASE GLRK"/>
    <property type="match status" value="1"/>
</dbReference>
<evidence type="ECO:0000256" key="8">
    <source>
        <dbReference type="ARBA" id="ARBA00022777"/>
    </source>
</evidence>
<proteinExistence type="predicted"/>
<dbReference type="OrthoDB" id="9813151at2"/>
<evidence type="ECO:0000256" key="11">
    <source>
        <dbReference type="ARBA" id="ARBA00023136"/>
    </source>
</evidence>
<organism evidence="15 16">
    <name type="scientific">Desulfonatronum thiosulfatophilum</name>
    <dbReference type="NCBI Taxonomy" id="617002"/>
    <lineage>
        <taxon>Bacteria</taxon>
        <taxon>Pseudomonadati</taxon>
        <taxon>Thermodesulfobacteriota</taxon>
        <taxon>Desulfovibrionia</taxon>
        <taxon>Desulfovibrionales</taxon>
        <taxon>Desulfonatronaceae</taxon>
        <taxon>Desulfonatronum</taxon>
    </lineage>
</organism>
<keyword evidence="11 12" id="KW-0472">Membrane</keyword>
<evidence type="ECO:0000256" key="7">
    <source>
        <dbReference type="ARBA" id="ARBA00022741"/>
    </source>
</evidence>
<dbReference type="InterPro" id="IPR035965">
    <property type="entry name" value="PAS-like_dom_sf"/>
</dbReference>
<evidence type="ECO:0000256" key="5">
    <source>
        <dbReference type="ARBA" id="ARBA00022553"/>
    </source>
</evidence>
<dbReference type="CDD" id="cd00082">
    <property type="entry name" value="HisKA"/>
    <property type="match status" value="1"/>
</dbReference>
<dbReference type="EMBL" id="FMXO01000012">
    <property type="protein sequence ID" value="SDB45141.1"/>
    <property type="molecule type" value="Genomic_DNA"/>
</dbReference>
<keyword evidence="7" id="KW-0547">Nucleotide-binding</keyword>
<dbReference type="Gene3D" id="1.10.287.130">
    <property type="match status" value="1"/>
</dbReference>
<dbReference type="InterPro" id="IPR003660">
    <property type="entry name" value="HAMP_dom"/>
</dbReference>
<dbReference type="GO" id="GO:0005886">
    <property type="term" value="C:plasma membrane"/>
    <property type="evidence" value="ECO:0007669"/>
    <property type="project" value="UniProtKB-SubCell"/>
</dbReference>
<dbReference type="GO" id="GO:0005524">
    <property type="term" value="F:ATP binding"/>
    <property type="evidence" value="ECO:0007669"/>
    <property type="project" value="UniProtKB-KW"/>
</dbReference>
<evidence type="ECO:0000256" key="2">
    <source>
        <dbReference type="ARBA" id="ARBA00004236"/>
    </source>
</evidence>